<dbReference type="Pfam" id="PF12802">
    <property type="entry name" value="MarR_2"/>
    <property type="match status" value="1"/>
</dbReference>
<organism evidence="2 3">
    <name type="scientific">Micromonospora andamanensis</name>
    <dbReference type="NCBI Taxonomy" id="1287068"/>
    <lineage>
        <taxon>Bacteria</taxon>
        <taxon>Bacillati</taxon>
        <taxon>Actinomycetota</taxon>
        <taxon>Actinomycetes</taxon>
        <taxon>Micromonosporales</taxon>
        <taxon>Micromonosporaceae</taxon>
        <taxon>Micromonospora</taxon>
    </lineage>
</organism>
<evidence type="ECO:0000313" key="2">
    <source>
        <dbReference type="EMBL" id="GIJ11962.1"/>
    </source>
</evidence>
<dbReference type="RefSeq" id="WP_204012816.1">
    <property type="nucleotide sequence ID" value="NZ_BOOZ01000040.1"/>
</dbReference>
<dbReference type="PANTHER" id="PTHR33164:SF99">
    <property type="entry name" value="MARR FAMILY REGULATORY PROTEIN"/>
    <property type="match status" value="1"/>
</dbReference>
<protein>
    <submittedName>
        <fullName evidence="2">MarR family transcriptional regulator</fullName>
    </submittedName>
</protein>
<dbReference type="InterPro" id="IPR039422">
    <property type="entry name" value="MarR/SlyA-like"/>
</dbReference>
<dbReference type="InterPro" id="IPR000835">
    <property type="entry name" value="HTH_MarR-typ"/>
</dbReference>
<dbReference type="PANTHER" id="PTHR33164">
    <property type="entry name" value="TRANSCRIPTIONAL REGULATOR, MARR FAMILY"/>
    <property type="match status" value="1"/>
</dbReference>
<accession>A0ABQ4I251</accession>
<dbReference type="EMBL" id="BOOZ01000040">
    <property type="protein sequence ID" value="GIJ11962.1"/>
    <property type="molecule type" value="Genomic_DNA"/>
</dbReference>
<dbReference type="InterPro" id="IPR036390">
    <property type="entry name" value="WH_DNA-bd_sf"/>
</dbReference>
<dbReference type="SMART" id="SM00347">
    <property type="entry name" value="HTH_MARR"/>
    <property type="match status" value="1"/>
</dbReference>
<name>A0ABQ4I251_9ACTN</name>
<reference evidence="2 3" key="1">
    <citation type="submission" date="2021-01" db="EMBL/GenBank/DDBJ databases">
        <title>Whole genome shotgun sequence of Verrucosispora andamanensis NBRC 109075.</title>
        <authorList>
            <person name="Komaki H."/>
            <person name="Tamura T."/>
        </authorList>
    </citation>
    <scope>NUCLEOTIDE SEQUENCE [LARGE SCALE GENOMIC DNA]</scope>
    <source>
        <strain evidence="2 3">NBRC 109075</strain>
    </source>
</reference>
<evidence type="ECO:0000259" key="1">
    <source>
        <dbReference type="PROSITE" id="PS50995"/>
    </source>
</evidence>
<feature type="domain" description="HTH marR-type" evidence="1">
    <location>
        <begin position="1"/>
        <end position="172"/>
    </location>
</feature>
<dbReference type="Proteomes" id="UP000647017">
    <property type="component" value="Unassembled WGS sequence"/>
</dbReference>
<comment type="caution">
    <text evidence="2">The sequence shown here is derived from an EMBL/GenBank/DDBJ whole genome shotgun (WGS) entry which is preliminary data.</text>
</comment>
<dbReference type="Gene3D" id="1.10.10.10">
    <property type="entry name" value="Winged helix-like DNA-binding domain superfamily/Winged helix DNA-binding domain"/>
    <property type="match status" value="1"/>
</dbReference>
<keyword evidence="3" id="KW-1185">Reference proteome</keyword>
<sequence length="176" mass="19512">MTTIKKLAAADQQAWAAYREMRLLLDARVARDLEAAVELSMPDVDVLAAVDALSDRGATPELDTWLVPLVPDRAPSARTAHCVRVAALADRMRWSRSRLSRQLGRMERRDLIARVPCELDGRGDDVELTAAGRQALKRAEAQLEATVWRHFASVLSAEQRTALMQISATLRARLAT</sequence>
<dbReference type="SUPFAM" id="SSF46785">
    <property type="entry name" value="Winged helix' DNA-binding domain"/>
    <property type="match status" value="1"/>
</dbReference>
<gene>
    <name evidence="2" type="ORF">Van01_51760</name>
</gene>
<evidence type="ECO:0000313" key="3">
    <source>
        <dbReference type="Proteomes" id="UP000647017"/>
    </source>
</evidence>
<dbReference type="PROSITE" id="PS50995">
    <property type="entry name" value="HTH_MARR_2"/>
    <property type="match status" value="1"/>
</dbReference>
<proteinExistence type="predicted"/>
<dbReference type="InterPro" id="IPR036388">
    <property type="entry name" value="WH-like_DNA-bd_sf"/>
</dbReference>